<accession>A0A6J7HX49</accession>
<reference evidence="2" key="1">
    <citation type="submission" date="2020-05" db="EMBL/GenBank/DDBJ databases">
        <authorList>
            <person name="Chiriac C."/>
            <person name="Salcher M."/>
            <person name="Ghai R."/>
            <person name="Kavagutti S V."/>
        </authorList>
    </citation>
    <scope>NUCLEOTIDE SEQUENCE</scope>
</reference>
<organism evidence="2">
    <name type="scientific">freshwater metagenome</name>
    <dbReference type="NCBI Taxonomy" id="449393"/>
    <lineage>
        <taxon>unclassified sequences</taxon>
        <taxon>metagenomes</taxon>
        <taxon>ecological metagenomes</taxon>
    </lineage>
</organism>
<dbReference type="EMBL" id="CAFBMZ010000022">
    <property type="protein sequence ID" value="CAB4921995.1"/>
    <property type="molecule type" value="Genomic_DNA"/>
</dbReference>
<gene>
    <name evidence="2" type="ORF">UFOPK3684_00449</name>
</gene>
<keyword evidence="1" id="KW-0812">Transmembrane</keyword>
<evidence type="ECO:0000313" key="2">
    <source>
        <dbReference type="EMBL" id="CAB4921995.1"/>
    </source>
</evidence>
<keyword evidence="1" id="KW-1133">Transmembrane helix</keyword>
<sequence length="164" mass="16890">MYGVLSSAATDIISGSAKPALTSLIICAPAAIAALAVLARIVSMLIGTPNPASSLITGITRAISSASLTRSAPGRVDSPPISIMSTPSEIISCARLTADANELCFPPSAKESGVTFKIPMIFMDLPMRYETYRFGASSGIKQCATDCARRCTGLGLLDSAHGHA</sequence>
<feature type="transmembrane region" description="Helical" evidence="1">
    <location>
        <begin position="20"/>
        <end position="39"/>
    </location>
</feature>
<evidence type="ECO:0000256" key="1">
    <source>
        <dbReference type="SAM" id="Phobius"/>
    </source>
</evidence>
<name>A0A6J7HX49_9ZZZZ</name>
<protein>
    <submittedName>
        <fullName evidence="2">Unannotated protein</fullName>
    </submittedName>
</protein>
<proteinExistence type="predicted"/>
<keyword evidence="1" id="KW-0472">Membrane</keyword>
<dbReference type="AlphaFoldDB" id="A0A6J7HX49"/>